<sequence>MIIGTGVYKVQEKQTFMVPMRDDVNLATDVYFAPGSFGAPRPVILVRTPYGKSGWAHDLYAPIYLLQDYHLVVQDLRGTHDSEGGNEFLLFVNSYKDGVDTIEWLMNQSWCNKKIASAGVSALCLNQYYYAGMGPEGLLAQQLWFGTPEMFDHAIFQGSYHKSSVETWIKSTSPSNWEYQVDTLFSLTLPKNETLYNSTSLSIPIGPQYS</sequence>
<dbReference type="AlphaFoldDB" id="X1D102"/>
<reference evidence="2" key="1">
    <citation type="journal article" date="2014" name="Front. Microbiol.">
        <title>High frequency of phylogenetically diverse reductive dehalogenase-homologous genes in deep subseafloor sedimentary metagenomes.</title>
        <authorList>
            <person name="Kawai M."/>
            <person name="Futagami T."/>
            <person name="Toyoda A."/>
            <person name="Takaki Y."/>
            <person name="Nishi S."/>
            <person name="Hori S."/>
            <person name="Arai W."/>
            <person name="Tsubouchi T."/>
            <person name="Morono Y."/>
            <person name="Uchiyama I."/>
            <person name="Ito T."/>
            <person name="Fujiyama A."/>
            <person name="Inagaki F."/>
            <person name="Takami H."/>
        </authorList>
    </citation>
    <scope>NUCLEOTIDE SEQUENCE</scope>
    <source>
        <strain evidence="2">Expedition CK06-06</strain>
    </source>
</reference>
<organism evidence="2">
    <name type="scientific">marine sediment metagenome</name>
    <dbReference type="NCBI Taxonomy" id="412755"/>
    <lineage>
        <taxon>unclassified sequences</taxon>
        <taxon>metagenomes</taxon>
        <taxon>ecological metagenomes</taxon>
    </lineage>
</organism>
<dbReference type="GO" id="GO:0016787">
    <property type="term" value="F:hydrolase activity"/>
    <property type="evidence" value="ECO:0007669"/>
    <property type="project" value="InterPro"/>
</dbReference>
<proteinExistence type="predicted"/>
<dbReference type="NCBIfam" id="TIGR00976">
    <property type="entry name" value="CocE_NonD"/>
    <property type="match status" value="1"/>
</dbReference>
<protein>
    <recommendedName>
        <fullName evidence="1">Xaa-Pro dipeptidyl-peptidase-like domain-containing protein</fullName>
    </recommendedName>
</protein>
<evidence type="ECO:0000259" key="1">
    <source>
        <dbReference type="Pfam" id="PF02129"/>
    </source>
</evidence>
<evidence type="ECO:0000313" key="2">
    <source>
        <dbReference type="EMBL" id="GAH14476.1"/>
    </source>
</evidence>
<name>X1D102_9ZZZZ</name>
<dbReference type="Pfam" id="PF02129">
    <property type="entry name" value="Peptidase_S15"/>
    <property type="match status" value="1"/>
</dbReference>
<comment type="caution">
    <text evidence="2">The sequence shown here is derived from an EMBL/GenBank/DDBJ whole genome shotgun (WGS) entry which is preliminary data.</text>
</comment>
<dbReference type="EMBL" id="BART01030127">
    <property type="protein sequence ID" value="GAH14476.1"/>
    <property type="molecule type" value="Genomic_DNA"/>
</dbReference>
<dbReference type="InterPro" id="IPR005674">
    <property type="entry name" value="CocE/Ser_esterase"/>
</dbReference>
<dbReference type="Gene3D" id="3.40.50.1820">
    <property type="entry name" value="alpha/beta hydrolase"/>
    <property type="match status" value="1"/>
</dbReference>
<accession>X1D102</accession>
<feature type="domain" description="Xaa-Pro dipeptidyl-peptidase-like" evidence="1">
    <location>
        <begin position="22"/>
        <end position="168"/>
    </location>
</feature>
<dbReference type="InterPro" id="IPR029058">
    <property type="entry name" value="AB_hydrolase_fold"/>
</dbReference>
<gene>
    <name evidence="2" type="ORF">S01H4_52681</name>
</gene>
<dbReference type="InterPro" id="IPR000383">
    <property type="entry name" value="Xaa-Pro-like_dom"/>
</dbReference>
<dbReference type="SUPFAM" id="SSF53474">
    <property type="entry name" value="alpha/beta-Hydrolases"/>
    <property type="match status" value="1"/>
</dbReference>
<feature type="non-terminal residue" evidence="2">
    <location>
        <position position="210"/>
    </location>
</feature>